<dbReference type="OrthoDB" id="26203at2759"/>
<organism evidence="3 4">
    <name type="scientific">Jimgerdemannia flammicorona</name>
    <dbReference type="NCBI Taxonomy" id="994334"/>
    <lineage>
        <taxon>Eukaryota</taxon>
        <taxon>Fungi</taxon>
        <taxon>Fungi incertae sedis</taxon>
        <taxon>Mucoromycota</taxon>
        <taxon>Mucoromycotina</taxon>
        <taxon>Endogonomycetes</taxon>
        <taxon>Endogonales</taxon>
        <taxon>Endogonaceae</taxon>
        <taxon>Jimgerdemannia</taxon>
    </lineage>
</organism>
<dbReference type="PANTHER" id="PTHR31787:SF3">
    <property type="entry name" value="FRIZZLED AND SMOOTHENED-LIKE PROTEIN H"/>
    <property type="match status" value="1"/>
</dbReference>
<dbReference type="AlphaFoldDB" id="A0A433DF82"/>
<reference evidence="3 4" key="1">
    <citation type="journal article" date="2018" name="New Phytol.">
        <title>Phylogenomics of Endogonaceae and evolution of mycorrhizas within Mucoromycota.</title>
        <authorList>
            <person name="Chang Y."/>
            <person name="Desiro A."/>
            <person name="Na H."/>
            <person name="Sandor L."/>
            <person name="Lipzen A."/>
            <person name="Clum A."/>
            <person name="Barry K."/>
            <person name="Grigoriev I.V."/>
            <person name="Martin F.M."/>
            <person name="Stajich J.E."/>
            <person name="Smith M.E."/>
            <person name="Bonito G."/>
            <person name="Spatafora J.W."/>
        </authorList>
    </citation>
    <scope>NUCLEOTIDE SEQUENCE [LARGE SCALE GENOMIC DNA]</scope>
    <source>
        <strain evidence="3 4">GMNB39</strain>
    </source>
</reference>
<evidence type="ECO:0000313" key="3">
    <source>
        <dbReference type="EMBL" id="RUP49511.1"/>
    </source>
</evidence>
<feature type="signal peptide" evidence="2">
    <location>
        <begin position="1"/>
        <end position="27"/>
    </location>
</feature>
<feature type="transmembrane region" description="Helical" evidence="1">
    <location>
        <begin position="198"/>
        <end position="221"/>
    </location>
</feature>
<feature type="chain" id="PRO_5019030833" description="G-protein coupled receptors family 2 profile 2 domain-containing protein" evidence="2">
    <location>
        <begin position="28"/>
        <end position="245"/>
    </location>
</feature>
<dbReference type="EMBL" id="RBNI01002237">
    <property type="protein sequence ID" value="RUP49511.1"/>
    <property type="molecule type" value="Genomic_DNA"/>
</dbReference>
<evidence type="ECO:0000256" key="1">
    <source>
        <dbReference type="SAM" id="Phobius"/>
    </source>
</evidence>
<dbReference type="Proteomes" id="UP000268093">
    <property type="component" value="Unassembled WGS sequence"/>
</dbReference>
<proteinExistence type="predicted"/>
<protein>
    <recommendedName>
        <fullName evidence="5">G-protein coupled receptors family 2 profile 2 domain-containing protein</fullName>
    </recommendedName>
</protein>
<dbReference type="InterPro" id="IPR050949">
    <property type="entry name" value="GPCR_Fz/Smo-like"/>
</dbReference>
<name>A0A433DF82_9FUNG</name>
<dbReference type="Gene3D" id="1.20.1070.10">
    <property type="entry name" value="Rhodopsin 7-helix transmembrane proteins"/>
    <property type="match status" value="1"/>
</dbReference>
<dbReference type="PANTHER" id="PTHR31787">
    <property type="entry name" value="G-PROTEIN-COUPLED RECEPTOR GPCR FAMILY PROTEIN"/>
    <property type="match status" value="1"/>
</dbReference>
<gene>
    <name evidence="3" type="ORF">BC936DRAFT_142340</name>
</gene>
<keyword evidence="1" id="KW-0472">Membrane</keyword>
<feature type="non-terminal residue" evidence="3">
    <location>
        <position position="245"/>
    </location>
</feature>
<sequence>MTPCRGPSLITAFLICSLCTLPRSTHQSPTPSPLAERADPIILPNQDLGLPCPRPLLINGVLRPPFSLNTTTTPCQCPRPLISNPTLSLDLATCIGSCCLPCPTLYAFYSPTLLDRIFALIAYLRIASFFCIAVSAISYLILPGKRSHPAITALWLILAISLHEVVAFLWTSEAEKGMCANQVVDATMHNNGLCAVQGALAVFASHAVLYWGLIMILSLFLQTVRHSNFLECHYVKVFLLGWLIP</sequence>
<accession>A0A433DF82</accession>
<feature type="transmembrane region" description="Helical" evidence="1">
    <location>
        <begin position="117"/>
        <end position="141"/>
    </location>
</feature>
<keyword evidence="4" id="KW-1185">Reference proteome</keyword>
<evidence type="ECO:0008006" key="5">
    <source>
        <dbReference type="Google" id="ProtNLM"/>
    </source>
</evidence>
<keyword evidence="1" id="KW-0812">Transmembrane</keyword>
<feature type="transmembrane region" description="Helical" evidence="1">
    <location>
        <begin position="153"/>
        <end position="171"/>
    </location>
</feature>
<evidence type="ECO:0000313" key="4">
    <source>
        <dbReference type="Proteomes" id="UP000268093"/>
    </source>
</evidence>
<evidence type="ECO:0000256" key="2">
    <source>
        <dbReference type="SAM" id="SignalP"/>
    </source>
</evidence>
<keyword evidence="2" id="KW-0732">Signal</keyword>
<keyword evidence="1" id="KW-1133">Transmembrane helix</keyword>
<comment type="caution">
    <text evidence="3">The sequence shown here is derived from an EMBL/GenBank/DDBJ whole genome shotgun (WGS) entry which is preliminary data.</text>
</comment>